<dbReference type="OrthoDB" id="5061070at2759"/>
<dbReference type="GO" id="GO:0003924">
    <property type="term" value="F:GTPase activity"/>
    <property type="evidence" value="ECO:0007669"/>
    <property type="project" value="InterPro"/>
</dbReference>
<dbReference type="GO" id="GO:0031623">
    <property type="term" value="P:receptor internalization"/>
    <property type="evidence" value="ECO:0007669"/>
    <property type="project" value="TreeGrafter"/>
</dbReference>
<feature type="region of interest" description="Disordered" evidence="3">
    <location>
        <begin position="492"/>
        <end position="522"/>
    </location>
</feature>
<feature type="compositionally biased region" description="Polar residues" evidence="3">
    <location>
        <begin position="18"/>
        <end position="30"/>
    </location>
</feature>
<dbReference type="HOGENOM" id="CLU_008964_4_0_1"/>
<dbReference type="SUPFAM" id="SSF52540">
    <property type="entry name" value="P-loop containing nucleoside triphosphate hydrolases"/>
    <property type="match status" value="1"/>
</dbReference>
<dbReference type="SMART" id="SM00053">
    <property type="entry name" value="DYNc"/>
    <property type="match status" value="1"/>
</dbReference>
<dbReference type="PROSITE" id="PS51388">
    <property type="entry name" value="GED"/>
    <property type="match status" value="1"/>
</dbReference>
<evidence type="ECO:0000313" key="6">
    <source>
        <dbReference type="EMBL" id="EYE95165.1"/>
    </source>
</evidence>
<dbReference type="FunFam" id="3.40.50.300:FF:001977">
    <property type="entry name" value="Dynamin GTPase, putative"/>
    <property type="match status" value="1"/>
</dbReference>
<evidence type="ECO:0000259" key="4">
    <source>
        <dbReference type="PROSITE" id="PS51388"/>
    </source>
</evidence>
<dbReference type="InterPro" id="IPR027417">
    <property type="entry name" value="P-loop_NTPase"/>
</dbReference>
<dbReference type="InterPro" id="IPR001401">
    <property type="entry name" value="Dynamin_GTPase"/>
</dbReference>
<dbReference type="InterPro" id="IPR020850">
    <property type="entry name" value="GED_dom"/>
</dbReference>
<protein>
    <submittedName>
        <fullName evidence="6">Dynamin family protein</fullName>
    </submittedName>
</protein>
<name>A0A017SFX4_ASPRC</name>
<dbReference type="GO" id="GO:0005874">
    <property type="term" value="C:microtubule"/>
    <property type="evidence" value="ECO:0007669"/>
    <property type="project" value="TreeGrafter"/>
</dbReference>
<organism evidence="6 7">
    <name type="scientific">Aspergillus ruber (strain CBS 135680)</name>
    <dbReference type="NCBI Taxonomy" id="1388766"/>
    <lineage>
        <taxon>Eukaryota</taxon>
        <taxon>Fungi</taxon>
        <taxon>Dikarya</taxon>
        <taxon>Ascomycota</taxon>
        <taxon>Pezizomycotina</taxon>
        <taxon>Eurotiomycetes</taxon>
        <taxon>Eurotiomycetidae</taxon>
        <taxon>Eurotiales</taxon>
        <taxon>Aspergillaceae</taxon>
        <taxon>Aspergillus</taxon>
        <taxon>Aspergillus subgen. Aspergillus</taxon>
    </lineage>
</organism>
<evidence type="ECO:0000256" key="1">
    <source>
        <dbReference type="ARBA" id="ARBA00022741"/>
    </source>
</evidence>
<dbReference type="InterPro" id="IPR045063">
    <property type="entry name" value="Dynamin_N"/>
</dbReference>
<dbReference type="Proteomes" id="UP000019804">
    <property type="component" value="Unassembled WGS sequence"/>
</dbReference>
<dbReference type="Pfam" id="PF00350">
    <property type="entry name" value="Dynamin_N"/>
    <property type="match status" value="1"/>
</dbReference>
<evidence type="ECO:0000256" key="2">
    <source>
        <dbReference type="ARBA" id="ARBA00023134"/>
    </source>
</evidence>
<dbReference type="AlphaFoldDB" id="A0A017SFX4"/>
<accession>A0A017SFX4</accession>
<dbReference type="Gene3D" id="1.20.120.1240">
    <property type="entry name" value="Dynamin, middle domain"/>
    <property type="match status" value="1"/>
</dbReference>
<dbReference type="PRINTS" id="PR00195">
    <property type="entry name" value="DYNAMIN"/>
</dbReference>
<dbReference type="RefSeq" id="XP_040638853.1">
    <property type="nucleotide sequence ID" value="XM_040780167.1"/>
</dbReference>
<dbReference type="InterPro" id="IPR030381">
    <property type="entry name" value="G_DYNAMIN_dom"/>
</dbReference>
<proteinExistence type="predicted"/>
<feature type="region of interest" description="Disordered" evidence="3">
    <location>
        <begin position="1"/>
        <end position="33"/>
    </location>
</feature>
<keyword evidence="2" id="KW-0342">GTP-binding</keyword>
<keyword evidence="1" id="KW-0547">Nucleotide-binding</keyword>
<dbReference type="CDD" id="cd08771">
    <property type="entry name" value="DLP_1"/>
    <property type="match status" value="1"/>
</dbReference>
<dbReference type="InterPro" id="IPR000375">
    <property type="entry name" value="Dynamin_stalk"/>
</dbReference>
<dbReference type="Gene3D" id="3.40.50.300">
    <property type="entry name" value="P-loop containing nucleotide triphosphate hydrolases"/>
    <property type="match status" value="1"/>
</dbReference>
<dbReference type="PROSITE" id="PS51718">
    <property type="entry name" value="G_DYNAMIN_2"/>
    <property type="match status" value="1"/>
</dbReference>
<gene>
    <name evidence="6" type="ORF">EURHEDRAFT_402802</name>
</gene>
<feature type="compositionally biased region" description="Basic and acidic residues" evidence="3">
    <location>
        <begin position="7"/>
        <end position="17"/>
    </location>
</feature>
<keyword evidence="7" id="KW-1185">Reference proteome</keyword>
<dbReference type="GO" id="GO:0005525">
    <property type="term" value="F:GTP binding"/>
    <property type="evidence" value="ECO:0007669"/>
    <property type="project" value="InterPro"/>
</dbReference>
<reference evidence="7" key="1">
    <citation type="journal article" date="2014" name="Nat. Commun.">
        <title>Genomic adaptations of the halophilic Dead Sea filamentous fungus Eurotium rubrum.</title>
        <authorList>
            <person name="Kis-Papo T."/>
            <person name="Weig A.R."/>
            <person name="Riley R."/>
            <person name="Persoh D."/>
            <person name="Salamov A."/>
            <person name="Sun H."/>
            <person name="Lipzen A."/>
            <person name="Wasser S.P."/>
            <person name="Rambold G."/>
            <person name="Grigoriev I.V."/>
            <person name="Nevo E."/>
        </authorList>
    </citation>
    <scope>NUCLEOTIDE SEQUENCE [LARGE SCALE GENOMIC DNA]</scope>
    <source>
        <strain evidence="7">CBS 135680</strain>
    </source>
</reference>
<sequence length="838" mass="96045">MRFFTPETKHIPQEKDNLASTATMQRSRPSSLPAAEDSINFISQDMRTLVKKIQDLRHLGIEDNKIALPKICVVGDQSTGKSSLIEGMSEIKVPRSAGTCTRCPMEINLSHSEPSQPWTCKVYISRKYMFDGSRKIKISKKFQLGPWIEQDQEDELFLTLSDKGDVQEAVKWAQLAILNPGRPPADYVPGRNAGIDGSHYQVKFSPNIVRLDISAPEFPTLSFYDLPGVISQAEFDEERYLVALVENLVKEYISQENCIVLLALPMTDDATNSSAARIIRDVRGAKSRTLGVLTKPDRIQLGEYTQWMEIFEGDKFSLGHGYFVVRNNKDPSIEHAVAREEEAEFFDSSPWSTELSAYRDRFGTRRLQASLSNLLLDQIQGCLPRIIEKINEKASRIETELQELPSPPSTNVPYILCGKLNNLKEQIRAHIQGGSGQYPLPKIWLHIAMDFKRALVKTRPTVQLLSPLDSTVMAMSREGDDSDCEMTTVQPSMKRDASGAQKAGSQTPNEIPARKTTGYSTPHFDAFDRPARMFTWEEIREINEDSYRAGIPDQTDPKAIEIMNQLSVEHWHKPMTVFLNATHRLVRDMLIQQLENVFSQYHRTSLFRELTRIIDGYLYTLKQEHTQHAFENFNIEKHKPFTMSQFALEHTRMSAYSYLSSRRHLERAHKYLDMQDRLPREDPRRDAEIRKLTDAELGVDMFTQELKMMAASSHLALTTTRGYYEVASSRFVDSICQSVYTKLFFKCHEELIDVIEHELRIYDENAAERCMELMAEDPERQRRRQYLLREKEKISKAQGWLSTVKKGEEPMQDTETTFPTRIKTEDWPGLSNISAATG</sequence>
<dbReference type="GO" id="GO:0008017">
    <property type="term" value="F:microtubule binding"/>
    <property type="evidence" value="ECO:0007669"/>
    <property type="project" value="TreeGrafter"/>
</dbReference>
<dbReference type="Pfam" id="PF01031">
    <property type="entry name" value="Dynamin_M"/>
    <property type="match status" value="1"/>
</dbReference>
<dbReference type="STRING" id="1388766.A0A017SFX4"/>
<dbReference type="PANTHER" id="PTHR11566">
    <property type="entry name" value="DYNAMIN"/>
    <property type="match status" value="1"/>
</dbReference>
<evidence type="ECO:0000256" key="3">
    <source>
        <dbReference type="SAM" id="MobiDB-lite"/>
    </source>
</evidence>
<dbReference type="GeneID" id="63695291"/>
<feature type="domain" description="GED" evidence="4">
    <location>
        <begin position="713"/>
        <end position="809"/>
    </location>
</feature>
<feature type="domain" description="Dynamin-type G" evidence="5">
    <location>
        <begin position="65"/>
        <end position="384"/>
    </location>
</feature>
<evidence type="ECO:0000313" key="7">
    <source>
        <dbReference type="Proteomes" id="UP000019804"/>
    </source>
</evidence>
<dbReference type="PANTHER" id="PTHR11566:SF131">
    <property type="entry name" value="GTPASE, PUTATIVE (AFU_ORTHOLOGUE AFUA_6G07630)-RELATED"/>
    <property type="match status" value="1"/>
</dbReference>
<dbReference type="EMBL" id="KK088423">
    <property type="protein sequence ID" value="EYE95165.1"/>
    <property type="molecule type" value="Genomic_DNA"/>
</dbReference>
<dbReference type="GO" id="GO:0005737">
    <property type="term" value="C:cytoplasm"/>
    <property type="evidence" value="ECO:0007669"/>
    <property type="project" value="TreeGrafter"/>
</dbReference>
<dbReference type="GO" id="GO:0005886">
    <property type="term" value="C:plasma membrane"/>
    <property type="evidence" value="ECO:0007669"/>
    <property type="project" value="TreeGrafter"/>
</dbReference>
<evidence type="ECO:0000259" key="5">
    <source>
        <dbReference type="PROSITE" id="PS51718"/>
    </source>
</evidence>
<dbReference type="InterPro" id="IPR022812">
    <property type="entry name" value="Dynamin"/>
</dbReference>